<accession>A0A8K0J620</accession>
<organism evidence="2 3">
    <name type="scientific">Claviceps africana</name>
    <dbReference type="NCBI Taxonomy" id="83212"/>
    <lineage>
        <taxon>Eukaryota</taxon>
        <taxon>Fungi</taxon>
        <taxon>Dikarya</taxon>
        <taxon>Ascomycota</taxon>
        <taxon>Pezizomycotina</taxon>
        <taxon>Sordariomycetes</taxon>
        <taxon>Hypocreomycetidae</taxon>
        <taxon>Hypocreales</taxon>
        <taxon>Clavicipitaceae</taxon>
        <taxon>Claviceps</taxon>
    </lineage>
</organism>
<sequence>MSTSGQTLQREPQSVGEVQSTRPNQLTETWTPTDSLLAKENHRDYQMENSVANSRRSNRSMAQNLDEETFSDDSEFHEEDGMAYDGPNSQYVLDAHPNPLRPHLAAGHKRTKIAGSLAGDMEAPNKGRNFLSDMRRSLRSKSSNHVAHQTKGPQGPWKRQRDSPVHLDDHLYSRPYGDLKSDTPPILVGGNRKISSGVDYGRGNRRIVSDKIPEEGR</sequence>
<feature type="compositionally biased region" description="Basic and acidic residues" evidence="1">
    <location>
        <begin position="37"/>
        <end position="46"/>
    </location>
</feature>
<dbReference type="Proteomes" id="UP000811619">
    <property type="component" value="Unassembled WGS sequence"/>
</dbReference>
<dbReference type="AlphaFoldDB" id="A0A8K0J620"/>
<reference evidence="2" key="1">
    <citation type="journal article" date="2020" name="bioRxiv">
        <title>Whole genome comparisons of ergot fungi reveals the divergence and evolution of species within the genus Claviceps are the result of varying mechanisms driving genome evolution and host range expansion.</title>
        <authorList>
            <person name="Wyka S.A."/>
            <person name="Mondo S.J."/>
            <person name="Liu M."/>
            <person name="Dettman J."/>
            <person name="Nalam V."/>
            <person name="Broders K.D."/>
        </authorList>
    </citation>
    <scope>NUCLEOTIDE SEQUENCE</scope>
    <source>
        <strain evidence="2">CCC 489</strain>
    </source>
</reference>
<proteinExistence type="predicted"/>
<feature type="compositionally biased region" description="Acidic residues" evidence="1">
    <location>
        <begin position="65"/>
        <end position="82"/>
    </location>
</feature>
<feature type="region of interest" description="Disordered" evidence="1">
    <location>
        <begin position="137"/>
        <end position="217"/>
    </location>
</feature>
<protein>
    <submittedName>
        <fullName evidence="2">Uncharacterized protein</fullName>
    </submittedName>
</protein>
<feature type="compositionally biased region" description="Basic and acidic residues" evidence="1">
    <location>
        <begin position="159"/>
        <end position="181"/>
    </location>
</feature>
<evidence type="ECO:0000256" key="1">
    <source>
        <dbReference type="SAM" id="MobiDB-lite"/>
    </source>
</evidence>
<gene>
    <name evidence="2" type="ORF">E4U42_005809</name>
</gene>
<evidence type="ECO:0000313" key="2">
    <source>
        <dbReference type="EMBL" id="KAG5921507.1"/>
    </source>
</evidence>
<dbReference type="EMBL" id="SRPY01000559">
    <property type="protein sequence ID" value="KAG5921507.1"/>
    <property type="molecule type" value="Genomic_DNA"/>
</dbReference>
<name>A0A8K0J620_9HYPO</name>
<feature type="compositionally biased region" description="Basic and acidic residues" evidence="1">
    <location>
        <begin position="207"/>
        <end position="217"/>
    </location>
</feature>
<comment type="caution">
    <text evidence="2">The sequence shown here is derived from an EMBL/GenBank/DDBJ whole genome shotgun (WGS) entry which is preliminary data.</text>
</comment>
<feature type="region of interest" description="Disordered" evidence="1">
    <location>
        <begin position="1"/>
        <end position="96"/>
    </location>
</feature>
<feature type="compositionally biased region" description="Polar residues" evidence="1">
    <location>
        <begin position="1"/>
        <end position="34"/>
    </location>
</feature>
<keyword evidence="3" id="KW-1185">Reference proteome</keyword>
<dbReference type="OrthoDB" id="5404940at2759"/>
<evidence type="ECO:0000313" key="3">
    <source>
        <dbReference type="Proteomes" id="UP000811619"/>
    </source>
</evidence>